<dbReference type="AlphaFoldDB" id="A0AAV7H3Q4"/>
<feature type="region of interest" description="Disordered" evidence="1">
    <location>
        <begin position="17"/>
        <end position="36"/>
    </location>
</feature>
<sequence>MKFWCQLEVRQKFGDEHKFSDGRKSSDGHKVSSSSPNKSLYSFAFALNTFPSSSTITNLRLFAISSPVNDTSSFLGTSKPIPFSTSFLAISPLSTTISNSTIANPNANPSTTELHPVCVKRPQMEG</sequence>
<protein>
    <submittedName>
        <fullName evidence="2">Uncharacterized protein</fullName>
    </submittedName>
</protein>
<proteinExistence type="predicted"/>
<evidence type="ECO:0000256" key="1">
    <source>
        <dbReference type="SAM" id="MobiDB-lite"/>
    </source>
</evidence>
<reference evidence="2 3" key="1">
    <citation type="journal article" date="2021" name="Hortic Res">
        <title>Chromosome-scale assembly of the Dendrobium chrysotoxum genome enhances the understanding of orchid evolution.</title>
        <authorList>
            <person name="Zhang Y."/>
            <person name="Zhang G.Q."/>
            <person name="Zhang D."/>
            <person name="Liu X.D."/>
            <person name="Xu X.Y."/>
            <person name="Sun W.H."/>
            <person name="Yu X."/>
            <person name="Zhu X."/>
            <person name="Wang Z.W."/>
            <person name="Zhao X."/>
            <person name="Zhong W.Y."/>
            <person name="Chen H."/>
            <person name="Yin W.L."/>
            <person name="Huang T."/>
            <person name="Niu S.C."/>
            <person name="Liu Z.J."/>
        </authorList>
    </citation>
    <scope>NUCLEOTIDE SEQUENCE [LARGE SCALE GENOMIC DNA]</scope>
    <source>
        <strain evidence="2">Lindl</strain>
    </source>
</reference>
<comment type="caution">
    <text evidence="2">The sequence shown here is derived from an EMBL/GenBank/DDBJ whole genome shotgun (WGS) entry which is preliminary data.</text>
</comment>
<gene>
    <name evidence="2" type="ORF">IEQ34_008293</name>
</gene>
<evidence type="ECO:0000313" key="2">
    <source>
        <dbReference type="EMBL" id="KAH0463711.1"/>
    </source>
</evidence>
<accession>A0AAV7H3Q4</accession>
<name>A0AAV7H3Q4_DENCH</name>
<feature type="compositionally biased region" description="Basic and acidic residues" evidence="1">
    <location>
        <begin position="17"/>
        <end position="30"/>
    </location>
</feature>
<dbReference type="Proteomes" id="UP000775213">
    <property type="component" value="Unassembled WGS sequence"/>
</dbReference>
<evidence type="ECO:0000313" key="3">
    <source>
        <dbReference type="Proteomes" id="UP000775213"/>
    </source>
</evidence>
<organism evidence="2 3">
    <name type="scientific">Dendrobium chrysotoxum</name>
    <name type="common">Orchid</name>
    <dbReference type="NCBI Taxonomy" id="161865"/>
    <lineage>
        <taxon>Eukaryota</taxon>
        <taxon>Viridiplantae</taxon>
        <taxon>Streptophyta</taxon>
        <taxon>Embryophyta</taxon>
        <taxon>Tracheophyta</taxon>
        <taxon>Spermatophyta</taxon>
        <taxon>Magnoliopsida</taxon>
        <taxon>Liliopsida</taxon>
        <taxon>Asparagales</taxon>
        <taxon>Orchidaceae</taxon>
        <taxon>Epidendroideae</taxon>
        <taxon>Malaxideae</taxon>
        <taxon>Dendrobiinae</taxon>
        <taxon>Dendrobium</taxon>
    </lineage>
</organism>
<keyword evidence="3" id="KW-1185">Reference proteome</keyword>
<dbReference type="EMBL" id="JAGFBR010000008">
    <property type="protein sequence ID" value="KAH0463711.1"/>
    <property type="molecule type" value="Genomic_DNA"/>
</dbReference>